<proteinExistence type="predicted"/>
<dbReference type="Proteomes" id="UP000050417">
    <property type="component" value="Unassembled WGS sequence"/>
</dbReference>
<feature type="domain" description="DUF218" evidence="2">
    <location>
        <begin position="54"/>
        <end position="202"/>
    </location>
</feature>
<organism evidence="3 4">
    <name type="scientific">Ornatilinea apprima</name>
    <dbReference type="NCBI Taxonomy" id="1134406"/>
    <lineage>
        <taxon>Bacteria</taxon>
        <taxon>Bacillati</taxon>
        <taxon>Chloroflexota</taxon>
        <taxon>Anaerolineae</taxon>
        <taxon>Anaerolineales</taxon>
        <taxon>Anaerolineaceae</taxon>
        <taxon>Ornatilinea</taxon>
    </lineage>
</organism>
<dbReference type="GO" id="GO:0000270">
    <property type="term" value="P:peptidoglycan metabolic process"/>
    <property type="evidence" value="ECO:0007669"/>
    <property type="project" value="TreeGrafter"/>
</dbReference>
<dbReference type="PANTHER" id="PTHR30336">
    <property type="entry name" value="INNER MEMBRANE PROTEIN, PROBABLE PERMEASE"/>
    <property type="match status" value="1"/>
</dbReference>
<keyword evidence="1" id="KW-0812">Transmembrane</keyword>
<dbReference type="GO" id="GO:0043164">
    <property type="term" value="P:Gram-negative-bacterium-type cell wall biogenesis"/>
    <property type="evidence" value="ECO:0007669"/>
    <property type="project" value="TreeGrafter"/>
</dbReference>
<dbReference type="InterPro" id="IPR003848">
    <property type="entry name" value="DUF218"/>
</dbReference>
<sequence>MHPTPPAKGNGSAKSCFKLVGTGSLLLALPFLIYAVLWAAGALLVVADPQKKVDAAVALSGGELDRISEAARLYTDQTVRWVIITDTGEELPQLGSDYTTLLKNEARKLGVPEDAILVTEKQVASTIDEAAAVRQLLQKNDFDSCIVITDPFHTFRTRLKFRQAFDETGLTVRVRPVRGHWYHATTWMFSARGWQATVTEYIKIFGYALGFTDNILQ</sequence>
<dbReference type="CDD" id="cd06259">
    <property type="entry name" value="YdcF-like"/>
    <property type="match status" value="1"/>
</dbReference>
<keyword evidence="1" id="KW-1133">Transmembrane helix</keyword>
<dbReference type="GO" id="GO:0005886">
    <property type="term" value="C:plasma membrane"/>
    <property type="evidence" value="ECO:0007669"/>
    <property type="project" value="TreeGrafter"/>
</dbReference>
<dbReference type="AlphaFoldDB" id="A0A0N8GNJ3"/>
<evidence type="ECO:0000259" key="2">
    <source>
        <dbReference type="Pfam" id="PF02698"/>
    </source>
</evidence>
<dbReference type="STRING" id="1134406.ADN00_07250"/>
<dbReference type="EMBL" id="LGCL01000019">
    <property type="protein sequence ID" value="KPL78258.1"/>
    <property type="molecule type" value="Genomic_DNA"/>
</dbReference>
<dbReference type="Pfam" id="PF02698">
    <property type="entry name" value="DUF218"/>
    <property type="match status" value="1"/>
</dbReference>
<keyword evidence="1" id="KW-0472">Membrane</keyword>
<dbReference type="OrthoDB" id="9782395at2"/>
<evidence type="ECO:0000256" key="1">
    <source>
        <dbReference type="SAM" id="Phobius"/>
    </source>
</evidence>
<dbReference type="PANTHER" id="PTHR30336:SF4">
    <property type="entry name" value="ENVELOPE BIOGENESIS FACTOR ELYC"/>
    <property type="match status" value="1"/>
</dbReference>
<comment type="caution">
    <text evidence="3">The sequence shown here is derived from an EMBL/GenBank/DDBJ whole genome shotgun (WGS) entry which is preliminary data.</text>
</comment>
<evidence type="ECO:0000313" key="3">
    <source>
        <dbReference type="EMBL" id="KPL78258.1"/>
    </source>
</evidence>
<dbReference type="InterPro" id="IPR014729">
    <property type="entry name" value="Rossmann-like_a/b/a_fold"/>
</dbReference>
<evidence type="ECO:0000313" key="4">
    <source>
        <dbReference type="Proteomes" id="UP000050417"/>
    </source>
</evidence>
<reference evidence="3 4" key="1">
    <citation type="submission" date="2015-07" db="EMBL/GenBank/DDBJ databases">
        <title>Genome sequence of Ornatilinea apprima DSM 23815.</title>
        <authorList>
            <person name="Hemp J."/>
            <person name="Ward L.M."/>
            <person name="Pace L.A."/>
            <person name="Fischer W.W."/>
        </authorList>
    </citation>
    <scope>NUCLEOTIDE SEQUENCE [LARGE SCALE GENOMIC DNA]</scope>
    <source>
        <strain evidence="3 4">P3M-1</strain>
    </source>
</reference>
<protein>
    <recommendedName>
        <fullName evidence="2">DUF218 domain-containing protein</fullName>
    </recommendedName>
</protein>
<keyword evidence="4" id="KW-1185">Reference proteome</keyword>
<feature type="transmembrane region" description="Helical" evidence="1">
    <location>
        <begin position="25"/>
        <end position="46"/>
    </location>
</feature>
<name>A0A0N8GNJ3_9CHLR</name>
<accession>A0A0N8GNJ3</accession>
<dbReference type="Gene3D" id="3.40.50.620">
    <property type="entry name" value="HUPs"/>
    <property type="match status" value="1"/>
</dbReference>
<dbReference type="RefSeq" id="WP_075062314.1">
    <property type="nucleotide sequence ID" value="NZ_LGCL01000019.1"/>
</dbReference>
<dbReference type="InterPro" id="IPR051599">
    <property type="entry name" value="Cell_Envelope_Assoc"/>
</dbReference>
<gene>
    <name evidence="3" type="ORF">ADN00_07250</name>
</gene>